<dbReference type="GO" id="GO:0097484">
    <property type="term" value="P:dendrite extension"/>
    <property type="evidence" value="ECO:0007669"/>
    <property type="project" value="TreeGrafter"/>
</dbReference>
<dbReference type="InterPro" id="IPR018784">
    <property type="entry name" value="LLPH-like"/>
</dbReference>
<dbReference type="GO" id="GO:0005730">
    <property type="term" value="C:nucleolus"/>
    <property type="evidence" value="ECO:0007669"/>
    <property type="project" value="TreeGrafter"/>
</dbReference>
<comment type="similarity">
    <text evidence="1">Belongs to the learning-associated protein family.</text>
</comment>
<dbReference type="OrthoDB" id="6257894at2759"/>
<evidence type="ECO:0000313" key="6">
    <source>
        <dbReference type="Proteomes" id="UP000838412"/>
    </source>
</evidence>
<feature type="compositionally biased region" description="Basic residues" evidence="4">
    <location>
        <begin position="112"/>
        <end position="136"/>
    </location>
</feature>
<proteinExistence type="inferred from homology"/>
<feature type="compositionally biased region" description="Basic and acidic residues" evidence="4">
    <location>
        <begin position="76"/>
        <end position="86"/>
    </location>
</feature>
<dbReference type="EMBL" id="OV696690">
    <property type="protein sequence ID" value="CAH1265153.1"/>
    <property type="molecule type" value="Genomic_DNA"/>
</dbReference>
<organism evidence="5 6">
    <name type="scientific">Branchiostoma lanceolatum</name>
    <name type="common">Common lancelet</name>
    <name type="synonym">Amphioxus lanceolatum</name>
    <dbReference type="NCBI Taxonomy" id="7740"/>
    <lineage>
        <taxon>Eukaryota</taxon>
        <taxon>Metazoa</taxon>
        <taxon>Chordata</taxon>
        <taxon>Cephalochordata</taxon>
        <taxon>Leptocardii</taxon>
        <taxon>Amphioxiformes</taxon>
        <taxon>Branchiostomatidae</taxon>
        <taxon>Branchiostoma</taxon>
    </lineage>
</organism>
<dbReference type="Pfam" id="PF10169">
    <property type="entry name" value="LLPH"/>
    <property type="match status" value="1"/>
</dbReference>
<evidence type="ECO:0000256" key="2">
    <source>
        <dbReference type="ARBA" id="ARBA00034141"/>
    </source>
</evidence>
<sequence>MAKSMRSKRKRAFRALKREKYAKKELVKLKQLLGVGDQEMKEAGSSQSEGTAAEKSTQDSKSTEDTSMEVVANEDTCGKMDIDRKTSGKKKISMKDLRDEHGTYPVWVSGRQIKKAKARKQGKKAKRAGKGRRTAKGKGLEW</sequence>
<accession>A0A8K0EVV0</accession>
<feature type="region of interest" description="Disordered" evidence="4">
    <location>
        <begin position="108"/>
        <end position="142"/>
    </location>
</feature>
<evidence type="ECO:0000256" key="4">
    <source>
        <dbReference type="SAM" id="MobiDB-lite"/>
    </source>
</evidence>
<evidence type="ECO:0000313" key="5">
    <source>
        <dbReference type="EMBL" id="CAH1265153.1"/>
    </source>
</evidence>
<dbReference type="PANTHER" id="PTHR34253:SF1">
    <property type="entry name" value="PROTEIN LLP HOMOLOG"/>
    <property type="match status" value="1"/>
</dbReference>
<feature type="region of interest" description="Disordered" evidence="4">
    <location>
        <begin position="35"/>
        <end position="96"/>
    </location>
</feature>
<reference evidence="5" key="1">
    <citation type="submission" date="2022-01" db="EMBL/GenBank/DDBJ databases">
        <authorList>
            <person name="Braso-Vives M."/>
        </authorList>
    </citation>
    <scope>NUCLEOTIDE SEQUENCE</scope>
</reference>
<gene>
    <name evidence="5" type="primary">LLPH</name>
    <name evidence="5" type="ORF">BLAG_LOCUS19225</name>
</gene>
<name>A0A8K0EVV0_BRALA</name>
<evidence type="ECO:0000256" key="1">
    <source>
        <dbReference type="ARBA" id="ARBA00034118"/>
    </source>
</evidence>
<dbReference type="GO" id="GO:0003723">
    <property type="term" value="F:RNA binding"/>
    <property type="evidence" value="ECO:0007669"/>
    <property type="project" value="TreeGrafter"/>
</dbReference>
<dbReference type="AlphaFoldDB" id="A0A8K0EVV0"/>
<dbReference type="Proteomes" id="UP000838412">
    <property type="component" value="Chromosome 5"/>
</dbReference>
<dbReference type="OMA" id="YGNYPVW"/>
<dbReference type="GO" id="GO:0001099">
    <property type="term" value="F:basal RNA polymerase II transcription machinery binding"/>
    <property type="evidence" value="ECO:0007669"/>
    <property type="project" value="TreeGrafter"/>
</dbReference>
<evidence type="ECO:0000256" key="3">
    <source>
        <dbReference type="ARBA" id="ARBA00034144"/>
    </source>
</evidence>
<dbReference type="PANTHER" id="PTHR34253">
    <property type="entry name" value="PROTEIN LLP HOMOLOG"/>
    <property type="match status" value="1"/>
</dbReference>
<protein>
    <recommendedName>
        <fullName evidence="2">Protein LLP homolog</fullName>
    </recommendedName>
    <alternativeName>
        <fullName evidence="3">Protein LAPS18-like</fullName>
    </alternativeName>
</protein>
<keyword evidence="6" id="KW-1185">Reference proteome</keyword>